<gene>
    <name evidence="5" type="ORF">ACFOFO_13900</name>
</gene>
<evidence type="ECO:0000256" key="3">
    <source>
        <dbReference type="SAM" id="SignalP"/>
    </source>
</evidence>
<dbReference type="InterPro" id="IPR028081">
    <property type="entry name" value="Leu-bd"/>
</dbReference>
<protein>
    <submittedName>
        <fullName evidence="5">ABC transporter substrate-binding protein</fullName>
    </submittedName>
</protein>
<dbReference type="RefSeq" id="WP_390331812.1">
    <property type="nucleotide sequence ID" value="NZ_JBHRTP010000040.1"/>
</dbReference>
<feature type="domain" description="Leucine-binding protein" evidence="4">
    <location>
        <begin position="28"/>
        <end position="348"/>
    </location>
</feature>
<comment type="similarity">
    <text evidence="1">Belongs to the leucine-binding protein family.</text>
</comment>
<dbReference type="InterPro" id="IPR051010">
    <property type="entry name" value="BCAA_transport"/>
</dbReference>
<organism evidence="5 6">
    <name type="scientific">Undibacterium arcticum</name>
    <dbReference type="NCBI Taxonomy" id="1762892"/>
    <lineage>
        <taxon>Bacteria</taxon>
        <taxon>Pseudomonadati</taxon>
        <taxon>Pseudomonadota</taxon>
        <taxon>Betaproteobacteria</taxon>
        <taxon>Burkholderiales</taxon>
        <taxon>Oxalobacteraceae</taxon>
        <taxon>Undibacterium</taxon>
    </lineage>
</organism>
<dbReference type="PANTHER" id="PTHR30483:SF6">
    <property type="entry name" value="PERIPLASMIC BINDING PROTEIN OF ABC TRANSPORTER FOR NATURAL AMINO ACIDS"/>
    <property type="match status" value="1"/>
</dbReference>
<comment type="caution">
    <text evidence="5">The sequence shown here is derived from an EMBL/GenBank/DDBJ whole genome shotgun (WGS) entry which is preliminary data.</text>
</comment>
<accession>A0ABV7F1X3</accession>
<proteinExistence type="inferred from homology"/>
<dbReference type="Gene3D" id="3.40.50.2300">
    <property type="match status" value="2"/>
</dbReference>
<name>A0ABV7F1X3_9BURK</name>
<evidence type="ECO:0000313" key="6">
    <source>
        <dbReference type="Proteomes" id="UP001595530"/>
    </source>
</evidence>
<keyword evidence="6" id="KW-1185">Reference proteome</keyword>
<feature type="signal peptide" evidence="3">
    <location>
        <begin position="1"/>
        <end position="24"/>
    </location>
</feature>
<evidence type="ECO:0000256" key="1">
    <source>
        <dbReference type="ARBA" id="ARBA00010062"/>
    </source>
</evidence>
<evidence type="ECO:0000256" key="2">
    <source>
        <dbReference type="ARBA" id="ARBA00022729"/>
    </source>
</evidence>
<keyword evidence="2 3" id="KW-0732">Signal</keyword>
<dbReference type="InterPro" id="IPR028082">
    <property type="entry name" value="Peripla_BP_I"/>
</dbReference>
<dbReference type="CDD" id="cd06335">
    <property type="entry name" value="PBP1_ABC_ligand_binding-like"/>
    <property type="match status" value="1"/>
</dbReference>
<dbReference type="Pfam" id="PF13458">
    <property type="entry name" value="Peripla_BP_6"/>
    <property type="match status" value="1"/>
</dbReference>
<feature type="chain" id="PRO_5046084271" evidence="3">
    <location>
        <begin position="25"/>
        <end position="406"/>
    </location>
</feature>
<evidence type="ECO:0000259" key="4">
    <source>
        <dbReference type="Pfam" id="PF13458"/>
    </source>
</evidence>
<dbReference type="PANTHER" id="PTHR30483">
    <property type="entry name" value="LEUCINE-SPECIFIC-BINDING PROTEIN"/>
    <property type="match status" value="1"/>
</dbReference>
<dbReference type="EMBL" id="JBHRTP010000040">
    <property type="protein sequence ID" value="MFC3109038.1"/>
    <property type="molecule type" value="Genomic_DNA"/>
</dbReference>
<sequence length="406" mass="43970">MHKRRMIGFMFCLTALGLSGSAFAELPPIKIGVIGPVTGKSSEDMGQSIVGGARVFLADINQMGGILGRRVELVERDDQAKPEVGVAMAKEMVEQEKVVAVVGFGNTGVALPSAKVFQDAKIPLIVTGATGATLTKSFMPPAYPVSYVFRTSASDALQPIVILNDVIDRRKIDKIALLHDESPYGQFGKQSMLTELERRKLKPVLVESFKVGDQDMTAQLLRAKESGAQAIVMYCLGPDAAMVVKSAEKLKLKLPLVGPWTLSQQTFIDKSGQGAEGARTAVTFIENELSSVSNQFSLVYRKINNVNRIPSAVAAAQTYDALRLVALAMFQANSTEGPKVQAALENLRQHTTSTVVSRYYLPFSPSDHEAIALNMVVMGEIRNGKVVYAYKEDASRGSIARTKKTQ</sequence>
<evidence type="ECO:0000313" key="5">
    <source>
        <dbReference type="EMBL" id="MFC3109038.1"/>
    </source>
</evidence>
<dbReference type="SUPFAM" id="SSF53822">
    <property type="entry name" value="Periplasmic binding protein-like I"/>
    <property type="match status" value="1"/>
</dbReference>
<dbReference type="Proteomes" id="UP001595530">
    <property type="component" value="Unassembled WGS sequence"/>
</dbReference>
<reference evidence="6" key="1">
    <citation type="journal article" date="2019" name="Int. J. Syst. Evol. Microbiol.">
        <title>The Global Catalogue of Microorganisms (GCM) 10K type strain sequencing project: providing services to taxonomists for standard genome sequencing and annotation.</title>
        <authorList>
            <consortium name="The Broad Institute Genomics Platform"/>
            <consortium name="The Broad Institute Genome Sequencing Center for Infectious Disease"/>
            <person name="Wu L."/>
            <person name="Ma J."/>
        </authorList>
    </citation>
    <scope>NUCLEOTIDE SEQUENCE [LARGE SCALE GENOMIC DNA]</scope>
    <source>
        <strain evidence="6">KCTC 42986</strain>
    </source>
</reference>